<dbReference type="EMBL" id="JAFBMS010000009">
    <property type="protein sequence ID" value="KAG9349677.1"/>
    <property type="molecule type" value="Genomic_DNA"/>
</dbReference>
<evidence type="ECO:0000313" key="2">
    <source>
        <dbReference type="EMBL" id="KAG9349677.1"/>
    </source>
</evidence>
<dbReference type="Proteomes" id="UP000824540">
    <property type="component" value="Unassembled WGS sequence"/>
</dbReference>
<name>A0A8T2PKX9_9TELE</name>
<evidence type="ECO:0000313" key="3">
    <source>
        <dbReference type="Proteomes" id="UP000824540"/>
    </source>
</evidence>
<reference evidence="2" key="1">
    <citation type="thesis" date="2021" institute="BYU ScholarsArchive" country="Provo, UT, USA">
        <title>Applications of and Algorithms for Genome Assembly and Genomic Analyses with an Emphasis on Marine Teleosts.</title>
        <authorList>
            <person name="Pickett B.D."/>
        </authorList>
    </citation>
    <scope>NUCLEOTIDE SEQUENCE</scope>
    <source>
        <strain evidence="2">HI-2016</strain>
    </source>
</reference>
<sequence>MLPGPVDCSVLCPKPLHRPGLSVTETSIRGVVTAEAVSVLYRRNERPQRSTSSPPTVADRVI</sequence>
<proteinExistence type="predicted"/>
<evidence type="ECO:0000256" key="1">
    <source>
        <dbReference type="SAM" id="MobiDB-lite"/>
    </source>
</evidence>
<gene>
    <name evidence="2" type="ORF">JZ751_028125</name>
</gene>
<feature type="region of interest" description="Disordered" evidence="1">
    <location>
        <begin position="43"/>
        <end position="62"/>
    </location>
</feature>
<organism evidence="2 3">
    <name type="scientific">Albula glossodonta</name>
    <name type="common">roundjaw bonefish</name>
    <dbReference type="NCBI Taxonomy" id="121402"/>
    <lineage>
        <taxon>Eukaryota</taxon>
        <taxon>Metazoa</taxon>
        <taxon>Chordata</taxon>
        <taxon>Craniata</taxon>
        <taxon>Vertebrata</taxon>
        <taxon>Euteleostomi</taxon>
        <taxon>Actinopterygii</taxon>
        <taxon>Neopterygii</taxon>
        <taxon>Teleostei</taxon>
        <taxon>Albuliformes</taxon>
        <taxon>Albulidae</taxon>
        <taxon>Albula</taxon>
    </lineage>
</organism>
<accession>A0A8T2PKX9</accession>
<keyword evidence="3" id="KW-1185">Reference proteome</keyword>
<comment type="caution">
    <text evidence="2">The sequence shown here is derived from an EMBL/GenBank/DDBJ whole genome shotgun (WGS) entry which is preliminary data.</text>
</comment>
<protein>
    <submittedName>
        <fullName evidence="2">Uncharacterized protein</fullName>
    </submittedName>
</protein>
<dbReference type="AlphaFoldDB" id="A0A8T2PKX9"/>